<protein>
    <recommendedName>
        <fullName evidence="5">Extracellular membrane protein CFEM domain-containing protein</fullName>
    </recommendedName>
</protein>
<dbReference type="Proteomes" id="UP000799537">
    <property type="component" value="Unassembled WGS sequence"/>
</dbReference>
<name>A0A6A6CRN1_ZASCE</name>
<dbReference type="AlphaFoldDB" id="A0A6A6CRN1"/>
<evidence type="ECO:0000313" key="3">
    <source>
        <dbReference type="EMBL" id="KAF2169353.1"/>
    </source>
</evidence>
<accession>A0A6A6CRN1</accession>
<gene>
    <name evidence="3" type="ORF">M409DRAFT_52604</name>
</gene>
<feature type="compositionally biased region" description="Low complexity" evidence="1">
    <location>
        <begin position="261"/>
        <end position="282"/>
    </location>
</feature>
<organism evidence="3 4">
    <name type="scientific">Zasmidium cellare ATCC 36951</name>
    <dbReference type="NCBI Taxonomy" id="1080233"/>
    <lineage>
        <taxon>Eukaryota</taxon>
        <taxon>Fungi</taxon>
        <taxon>Dikarya</taxon>
        <taxon>Ascomycota</taxon>
        <taxon>Pezizomycotina</taxon>
        <taxon>Dothideomycetes</taxon>
        <taxon>Dothideomycetidae</taxon>
        <taxon>Mycosphaerellales</taxon>
        <taxon>Mycosphaerellaceae</taxon>
        <taxon>Zasmidium</taxon>
    </lineage>
</organism>
<feature type="chain" id="PRO_5025681514" description="Extracellular membrane protein CFEM domain-containing protein" evidence="2">
    <location>
        <begin position="20"/>
        <end position="305"/>
    </location>
</feature>
<keyword evidence="4" id="KW-1185">Reference proteome</keyword>
<evidence type="ECO:0000256" key="2">
    <source>
        <dbReference type="SAM" id="SignalP"/>
    </source>
</evidence>
<reference evidence="3" key="1">
    <citation type="journal article" date="2020" name="Stud. Mycol.">
        <title>101 Dothideomycetes genomes: a test case for predicting lifestyles and emergence of pathogens.</title>
        <authorList>
            <person name="Haridas S."/>
            <person name="Albert R."/>
            <person name="Binder M."/>
            <person name="Bloem J."/>
            <person name="Labutti K."/>
            <person name="Salamov A."/>
            <person name="Andreopoulos B."/>
            <person name="Baker S."/>
            <person name="Barry K."/>
            <person name="Bills G."/>
            <person name="Bluhm B."/>
            <person name="Cannon C."/>
            <person name="Castanera R."/>
            <person name="Culley D."/>
            <person name="Daum C."/>
            <person name="Ezra D."/>
            <person name="Gonzalez J."/>
            <person name="Henrissat B."/>
            <person name="Kuo A."/>
            <person name="Liang C."/>
            <person name="Lipzen A."/>
            <person name="Lutzoni F."/>
            <person name="Magnuson J."/>
            <person name="Mondo S."/>
            <person name="Nolan M."/>
            <person name="Ohm R."/>
            <person name="Pangilinan J."/>
            <person name="Park H.-J."/>
            <person name="Ramirez L."/>
            <person name="Alfaro M."/>
            <person name="Sun H."/>
            <person name="Tritt A."/>
            <person name="Yoshinaga Y."/>
            <person name="Zwiers L.-H."/>
            <person name="Turgeon B."/>
            <person name="Goodwin S."/>
            <person name="Spatafora J."/>
            <person name="Crous P."/>
            <person name="Grigoriev I."/>
        </authorList>
    </citation>
    <scope>NUCLEOTIDE SEQUENCE</scope>
    <source>
        <strain evidence="3">ATCC 36951</strain>
    </source>
</reference>
<evidence type="ECO:0000313" key="4">
    <source>
        <dbReference type="Proteomes" id="UP000799537"/>
    </source>
</evidence>
<keyword evidence="2" id="KW-0732">Signal</keyword>
<dbReference type="RefSeq" id="XP_033670242.1">
    <property type="nucleotide sequence ID" value="XM_033812117.1"/>
</dbReference>
<feature type="signal peptide" evidence="2">
    <location>
        <begin position="1"/>
        <end position="19"/>
    </location>
</feature>
<proteinExistence type="predicted"/>
<dbReference type="GeneID" id="54565389"/>
<evidence type="ECO:0008006" key="5">
    <source>
        <dbReference type="Google" id="ProtNLM"/>
    </source>
</evidence>
<feature type="region of interest" description="Disordered" evidence="1">
    <location>
        <begin position="176"/>
        <end position="283"/>
    </location>
</feature>
<evidence type="ECO:0000256" key="1">
    <source>
        <dbReference type="SAM" id="MobiDB-lite"/>
    </source>
</evidence>
<sequence length="305" mass="31173">MFSIFAILIALFSSPKASASGLPQLPARTLHAKDAFDIAGWTPKPTSAPKLDLFRRQDSDLSPLCGFVNGNVSQILSCTAQTEYCNFDVPSSAFGCCTGSELTGCGYFTSCLDSTAPCDAACQRNTAIQRCSESLFPSCVKYTYDIAGAIFSNFGCQDVASTPTPVVEVLATTVDETEAEETGAAVETSSAAGSDSVSSEESAALSSSPTLSSSSLDRSSSEPTIAASSSSNGRPSLTSSTPASSRVAFTQTQASAGGNQAESTSSPAASSSAPASEGSASKSMEHRRISVLGLCLGIFALCLAV</sequence>
<feature type="compositionally biased region" description="Low complexity" evidence="1">
    <location>
        <begin position="182"/>
        <end position="231"/>
    </location>
</feature>
<dbReference type="OrthoDB" id="5347452at2759"/>
<dbReference type="EMBL" id="ML993588">
    <property type="protein sequence ID" value="KAF2169353.1"/>
    <property type="molecule type" value="Genomic_DNA"/>
</dbReference>
<feature type="compositionally biased region" description="Polar residues" evidence="1">
    <location>
        <begin position="232"/>
        <end position="260"/>
    </location>
</feature>